<dbReference type="Proteomes" id="UP000660680">
    <property type="component" value="Unassembled WGS sequence"/>
</dbReference>
<dbReference type="EMBL" id="BMRB01000002">
    <property type="protein sequence ID" value="GGS30916.1"/>
    <property type="molecule type" value="Genomic_DNA"/>
</dbReference>
<dbReference type="Gene3D" id="3.30.420.60">
    <property type="entry name" value="eRF1 domain 2"/>
    <property type="match status" value="1"/>
</dbReference>
<dbReference type="RefSeq" id="WP_189210641.1">
    <property type="nucleotide sequence ID" value="NZ_BMRB01000002.1"/>
</dbReference>
<dbReference type="AlphaFoldDB" id="A0A918GEM3"/>
<name>A0A918GEM3_9PSEU</name>
<evidence type="ECO:0008006" key="4">
    <source>
        <dbReference type="Google" id="ProtNLM"/>
    </source>
</evidence>
<dbReference type="Pfam" id="PF18844">
    <property type="entry name" value="baeRF_family2"/>
    <property type="match status" value="1"/>
</dbReference>
<reference evidence="2" key="2">
    <citation type="submission" date="2020-09" db="EMBL/GenBank/DDBJ databases">
        <authorList>
            <person name="Sun Q."/>
            <person name="Ohkuma M."/>
        </authorList>
    </citation>
    <scope>NUCLEOTIDE SEQUENCE</scope>
    <source>
        <strain evidence="2">JCM 3276</strain>
    </source>
</reference>
<accession>A0A918GEM3</accession>
<reference evidence="2" key="1">
    <citation type="journal article" date="2014" name="Int. J. Syst. Evol. Microbiol.">
        <title>Complete genome sequence of Corynebacterium casei LMG S-19264T (=DSM 44701T), isolated from a smear-ripened cheese.</title>
        <authorList>
            <consortium name="US DOE Joint Genome Institute (JGI-PGF)"/>
            <person name="Walter F."/>
            <person name="Albersmeier A."/>
            <person name="Kalinowski J."/>
            <person name="Ruckert C."/>
        </authorList>
    </citation>
    <scope>NUCLEOTIDE SEQUENCE</scope>
    <source>
        <strain evidence="2">JCM 3276</strain>
    </source>
</reference>
<dbReference type="InterPro" id="IPR040701">
    <property type="entry name" value="Bact_RF_family2"/>
</dbReference>
<feature type="compositionally biased region" description="Basic and acidic residues" evidence="1">
    <location>
        <begin position="138"/>
        <end position="147"/>
    </location>
</feature>
<evidence type="ECO:0000313" key="2">
    <source>
        <dbReference type="EMBL" id="GGS30916.1"/>
    </source>
</evidence>
<organism evidence="2 3">
    <name type="scientific">Actinokineospora fastidiosa</name>
    <dbReference type="NCBI Taxonomy" id="1816"/>
    <lineage>
        <taxon>Bacteria</taxon>
        <taxon>Bacillati</taxon>
        <taxon>Actinomycetota</taxon>
        <taxon>Actinomycetes</taxon>
        <taxon>Pseudonocardiales</taxon>
        <taxon>Pseudonocardiaceae</taxon>
        <taxon>Actinokineospora</taxon>
    </lineage>
</organism>
<protein>
    <recommendedName>
        <fullName evidence="4">Peptide chain release factor 1</fullName>
    </recommendedName>
</protein>
<sequence>MSPADLVREPGPFATVLLDASHDTEDALDLARQRWRAAAEGLAEAGADPSSIAHLERAWTEDLPPRGRAGRLMVADSSRVLLDVVLPSPPDQPQSRYGVLPYVLPALAAGQAPPHVVLVVDSTGMDYRVVTSDGTAEDTVRGEDHPVHKIPGGGWSHLSMQRRVEETVRRTMRTAADTAAEVARGAGARLVAVAGEVQSRAALCAELPESLHAVELDAGSRSAGADEQRLEAEVARALAEIDAADHLADLDHFREQTGVRAVDGLPDVVEALRAGNAELLLMPMDIDGTAWVTPGAPETISLEPGDVECRLDECLPAAALAVSARVRVVGPEIDLRDRVGVLRRYA</sequence>
<proteinExistence type="predicted"/>
<dbReference type="InterPro" id="IPR042226">
    <property type="entry name" value="eFR1_2_sf"/>
</dbReference>
<keyword evidence="3" id="KW-1185">Reference proteome</keyword>
<comment type="caution">
    <text evidence="2">The sequence shown here is derived from an EMBL/GenBank/DDBJ whole genome shotgun (WGS) entry which is preliminary data.</text>
</comment>
<evidence type="ECO:0000256" key="1">
    <source>
        <dbReference type="SAM" id="MobiDB-lite"/>
    </source>
</evidence>
<gene>
    <name evidence="2" type="ORF">GCM10010171_25800</name>
</gene>
<evidence type="ECO:0000313" key="3">
    <source>
        <dbReference type="Proteomes" id="UP000660680"/>
    </source>
</evidence>
<feature type="region of interest" description="Disordered" evidence="1">
    <location>
        <begin position="136"/>
        <end position="155"/>
    </location>
</feature>